<organism evidence="4 5">
    <name type="scientific">Luteibacter yeojuensis</name>
    <dbReference type="NCBI Taxonomy" id="345309"/>
    <lineage>
        <taxon>Bacteria</taxon>
        <taxon>Pseudomonadati</taxon>
        <taxon>Pseudomonadota</taxon>
        <taxon>Gammaproteobacteria</taxon>
        <taxon>Lysobacterales</taxon>
        <taxon>Rhodanobacteraceae</taxon>
        <taxon>Luteibacter</taxon>
    </lineage>
</organism>
<dbReference type="SUPFAM" id="SSF51905">
    <property type="entry name" value="FAD/NAD(P)-binding domain"/>
    <property type="match status" value="1"/>
</dbReference>
<sequence length="419" mass="45028">MDRSRSDVLIMGGGVIGLACALYLLKAGARVRVLEQDTPGAGSSHGNCGTITPSHAGPLTMPGMVGTALRSMLRKDAPLYVDPRLDPERARWLLGFARRCTWRDFQAAGEARGAILARSRALIGELIASDALDCEFEDVGELYVYRDARAVQHDRPHVELLRRLGMDVRVLMGDDVLALEPSLREGVVGGLLHPGDARLRPDRYVAELARRVRELGGAIETGARVDSFVMDGATVSHVRTTGGVFSGDRVVMALGAWSPLVGRLLGIRLPMQPGKGYSLTWQQPPVASPTHSLVLREAAVCVTPWATGYRLGSTMELSGFNEGLNDVRLAALRRGAADYLLEPEGQGEATPWWGWRPMSVDELPIIGPSARWSNLVYATAHGMLGISMSAATGELVANLLAGPAPVLDALPYSPVRFGL</sequence>
<dbReference type="PROSITE" id="PS51257">
    <property type="entry name" value="PROKAR_LIPOPROTEIN"/>
    <property type="match status" value="1"/>
</dbReference>
<evidence type="ECO:0000259" key="3">
    <source>
        <dbReference type="Pfam" id="PF01266"/>
    </source>
</evidence>
<keyword evidence="2" id="KW-1133">Transmembrane helix</keyword>
<evidence type="ECO:0000313" key="4">
    <source>
        <dbReference type="EMBL" id="KJV27794.1"/>
    </source>
</evidence>
<keyword evidence="2" id="KW-0812">Transmembrane</keyword>
<dbReference type="PANTHER" id="PTHR13847:SF289">
    <property type="entry name" value="GLYCINE OXIDASE"/>
    <property type="match status" value="1"/>
</dbReference>
<evidence type="ECO:0000256" key="2">
    <source>
        <dbReference type="SAM" id="Phobius"/>
    </source>
</evidence>
<feature type="domain" description="FAD dependent oxidoreductase" evidence="3">
    <location>
        <begin position="7"/>
        <end position="399"/>
    </location>
</feature>
<name>A0A0F3KCG2_9GAMM</name>
<proteinExistence type="predicted"/>
<dbReference type="GO" id="GO:0005737">
    <property type="term" value="C:cytoplasm"/>
    <property type="evidence" value="ECO:0007669"/>
    <property type="project" value="TreeGrafter"/>
</dbReference>
<dbReference type="EMBL" id="JZRB01000046">
    <property type="protein sequence ID" value="KJV27794.1"/>
    <property type="molecule type" value="Genomic_DNA"/>
</dbReference>
<dbReference type="InterPro" id="IPR036188">
    <property type="entry name" value="FAD/NAD-bd_sf"/>
</dbReference>
<keyword evidence="5" id="KW-1185">Reference proteome</keyword>
<protein>
    <submittedName>
        <fullName evidence="4">Amino acid dehydrogenase</fullName>
    </submittedName>
</protein>
<dbReference type="Pfam" id="PF01266">
    <property type="entry name" value="DAO"/>
    <property type="match status" value="1"/>
</dbReference>
<dbReference type="SUPFAM" id="SSF54373">
    <property type="entry name" value="FAD-linked reductases, C-terminal domain"/>
    <property type="match status" value="1"/>
</dbReference>
<reference evidence="4 5" key="1">
    <citation type="submission" date="2015-03" db="EMBL/GenBank/DDBJ databases">
        <title>Draft genome sequence of Luteibacter yeojuensis strain SU11.</title>
        <authorList>
            <person name="Sulaiman J."/>
            <person name="Priya K."/>
            <person name="Chan K.-G."/>
        </authorList>
    </citation>
    <scope>NUCLEOTIDE SEQUENCE [LARGE SCALE GENOMIC DNA]</scope>
    <source>
        <strain evidence="4 5">SU11</strain>
    </source>
</reference>
<dbReference type="OrthoDB" id="9805337at2"/>
<dbReference type="Gene3D" id="3.50.50.60">
    <property type="entry name" value="FAD/NAD(P)-binding domain"/>
    <property type="match status" value="2"/>
</dbReference>
<evidence type="ECO:0000313" key="5">
    <source>
        <dbReference type="Proteomes" id="UP000033651"/>
    </source>
</evidence>
<feature type="transmembrane region" description="Helical" evidence="2">
    <location>
        <begin position="7"/>
        <end position="25"/>
    </location>
</feature>
<accession>A0A0F3KCG2</accession>
<dbReference type="InterPro" id="IPR006076">
    <property type="entry name" value="FAD-dep_OxRdtase"/>
</dbReference>
<keyword evidence="1" id="KW-0560">Oxidoreductase</keyword>
<dbReference type="Gene3D" id="3.30.9.10">
    <property type="entry name" value="D-Amino Acid Oxidase, subunit A, domain 2"/>
    <property type="match status" value="1"/>
</dbReference>
<dbReference type="PANTHER" id="PTHR13847">
    <property type="entry name" value="SARCOSINE DEHYDROGENASE-RELATED"/>
    <property type="match status" value="1"/>
</dbReference>
<evidence type="ECO:0000256" key="1">
    <source>
        <dbReference type="ARBA" id="ARBA00023002"/>
    </source>
</evidence>
<comment type="caution">
    <text evidence="4">The sequence shown here is derived from an EMBL/GenBank/DDBJ whole genome shotgun (WGS) entry which is preliminary data.</text>
</comment>
<dbReference type="GO" id="GO:0016491">
    <property type="term" value="F:oxidoreductase activity"/>
    <property type="evidence" value="ECO:0007669"/>
    <property type="project" value="UniProtKB-KW"/>
</dbReference>
<dbReference type="AlphaFoldDB" id="A0A0F3KCG2"/>
<keyword evidence="2" id="KW-0472">Membrane</keyword>
<dbReference type="PATRIC" id="fig|345309.4.peg.3318"/>
<dbReference type="RefSeq" id="WP_045830948.1">
    <property type="nucleotide sequence ID" value="NZ_JZRB01000046.1"/>
</dbReference>
<dbReference type="Proteomes" id="UP000033651">
    <property type="component" value="Unassembled WGS sequence"/>
</dbReference>
<gene>
    <name evidence="4" type="ORF">VI08_17670</name>
</gene>